<dbReference type="GO" id="GO:0001228">
    <property type="term" value="F:DNA-binding transcription activator activity, RNA polymerase II-specific"/>
    <property type="evidence" value="ECO:0007669"/>
    <property type="project" value="TreeGrafter"/>
</dbReference>
<reference evidence="10" key="1">
    <citation type="journal article" date="2015" name="Genome Announc.">
        <title>Draft genome sequence of Talaromyces cellulolyticus strain Y-94, a source of lignocellulosic biomass-degrading enzymes.</title>
        <authorList>
            <person name="Fujii T."/>
            <person name="Koike H."/>
            <person name="Sawayama S."/>
            <person name="Yano S."/>
            <person name="Inoue H."/>
        </authorList>
    </citation>
    <scope>NUCLEOTIDE SEQUENCE [LARGE SCALE GENOMIC DNA]</scope>
    <source>
        <strain evidence="10">Y-94</strain>
    </source>
</reference>
<proteinExistence type="predicted"/>
<dbReference type="GO" id="GO:0006351">
    <property type="term" value="P:DNA-templated transcription"/>
    <property type="evidence" value="ECO:0007669"/>
    <property type="project" value="InterPro"/>
</dbReference>
<dbReference type="PANTHER" id="PTHR31944:SF131">
    <property type="entry name" value="HEME-RESPONSIVE ZINC FINGER TRANSCRIPTION FACTOR HAP1"/>
    <property type="match status" value="1"/>
</dbReference>
<dbReference type="InterPro" id="IPR051430">
    <property type="entry name" value="Fungal_TF_Env_Response"/>
</dbReference>
<dbReference type="EMBL" id="DF933856">
    <property type="protein sequence ID" value="GAM44104.1"/>
    <property type="molecule type" value="Genomic_DNA"/>
</dbReference>
<dbReference type="SMART" id="SM00906">
    <property type="entry name" value="Fungal_trans"/>
    <property type="match status" value="1"/>
</dbReference>
<gene>
    <name evidence="9" type="ORF">TCE0_060f19459</name>
</gene>
<evidence type="ECO:0000256" key="3">
    <source>
        <dbReference type="ARBA" id="ARBA00023015"/>
    </source>
</evidence>
<sequence>MLLVTPQQPSEPVPAVTDSSGNSAVLARENMRWDPPQELNEPSRQDDRINELESRLRTLAEHLLSRSIPKQSVDTSAAEGLGQSGYASNPVLHGAKPILNKSRLFGRTHWTNDVPEFKRISEYMNIEKNEATDNERVKSLKSEIHVLLQKCKLLAKAIKASRPTRCLPVIEPQLPERYLADTMARLYISRFESVFRILHIPSFWIEYQSYWRDPANVDGATKFKIQLVIALGCSIDHESHSPEQVQSAACQWVYAAQAWLSAPLEKNRIGISGIQIQCLLILARQCLSISGDLIWVAMGTLVRTAMQMGLHLDPSHFDDLSVSDAELRRRLWATIMELNVQASLDAGMPPIVSIQDFDTKPPSNIDDTDMDDSIQKISPKPHTVVTETSLQIFLSDCLRPRLDILRMMNGLDPGMSQDEVVALTSEISNHCNKSRGFVKKNVETGSDVFRHNLADLLIRRFLLSLHRPWACTAHTGPLFYYSRKISYDTAATLLSPPQDDNFTRLLLRGSGIFKNRIIHVSLALASELLIEIQDKGSNPVTQQPWDYRSMLVAAVQEARQQSAQRMQFGETNVKLHMKLSVVLIRAESLLPGQSLQEKMIQSAKDSLQTSYATIQANMGLPVSPLYDGETFNIGDFSPLLDFDDILNAADLALDEATASSSSMF</sequence>
<name>A0A6V8HPY4_TALPI</name>
<evidence type="ECO:0000256" key="1">
    <source>
        <dbReference type="ARBA" id="ARBA00022723"/>
    </source>
</evidence>
<evidence type="ECO:0000256" key="5">
    <source>
        <dbReference type="ARBA" id="ARBA00023163"/>
    </source>
</evidence>
<evidence type="ECO:0000259" key="8">
    <source>
        <dbReference type="SMART" id="SM00906"/>
    </source>
</evidence>
<comment type="caution">
    <text evidence="9">The sequence shown here is derived from an EMBL/GenBank/DDBJ whole genome shotgun (WGS) entry which is preliminary data.</text>
</comment>
<dbReference type="PANTHER" id="PTHR31944">
    <property type="entry name" value="HEME-RESPONSIVE ZINC FINGER TRANSCRIPTION FACTOR HAP1"/>
    <property type="match status" value="1"/>
</dbReference>
<feature type="region of interest" description="Disordered" evidence="7">
    <location>
        <begin position="1"/>
        <end position="48"/>
    </location>
</feature>
<dbReference type="InterPro" id="IPR007219">
    <property type="entry name" value="XnlR_reg_dom"/>
</dbReference>
<keyword evidence="10" id="KW-1185">Reference proteome</keyword>
<keyword evidence="4" id="KW-0238">DNA-binding</keyword>
<dbReference type="CDD" id="cd12148">
    <property type="entry name" value="fungal_TF_MHR"/>
    <property type="match status" value="1"/>
</dbReference>
<protein>
    <submittedName>
        <fullName evidence="9">C6 zinc finger domain protein</fullName>
    </submittedName>
</protein>
<accession>A0A6V8HPY4</accession>
<keyword evidence="2" id="KW-0862">Zinc</keyword>
<keyword evidence="1" id="KW-0479">Metal-binding</keyword>
<evidence type="ECO:0000256" key="2">
    <source>
        <dbReference type="ARBA" id="ARBA00022833"/>
    </source>
</evidence>
<evidence type="ECO:0000313" key="9">
    <source>
        <dbReference type="EMBL" id="GAM44104.1"/>
    </source>
</evidence>
<feature type="domain" description="Xylanolytic transcriptional activator regulatory" evidence="8">
    <location>
        <begin position="294"/>
        <end position="368"/>
    </location>
</feature>
<keyword evidence="5" id="KW-0804">Transcription</keyword>
<dbReference type="GO" id="GO:0000978">
    <property type="term" value="F:RNA polymerase II cis-regulatory region sequence-specific DNA binding"/>
    <property type="evidence" value="ECO:0007669"/>
    <property type="project" value="TreeGrafter"/>
</dbReference>
<evidence type="ECO:0000256" key="6">
    <source>
        <dbReference type="ARBA" id="ARBA00023242"/>
    </source>
</evidence>
<dbReference type="Pfam" id="PF04082">
    <property type="entry name" value="Fungal_trans"/>
    <property type="match status" value="1"/>
</dbReference>
<keyword evidence="3" id="KW-0805">Transcription regulation</keyword>
<evidence type="ECO:0000313" key="10">
    <source>
        <dbReference type="Proteomes" id="UP000053095"/>
    </source>
</evidence>
<feature type="compositionally biased region" description="Polar residues" evidence="7">
    <location>
        <begin position="1"/>
        <end position="10"/>
    </location>
</feature>
<evidence type="ECO:0000256" key="7">
    <source>
        <dbReference type="SAM" id="MobiDB-lite"/>
    </source>
</evidence>
<organism evidence="9 10">
    <name type="scientific">Talaromyces pinophilus</name>
    <name type="common">Penicillium pinophilum</name>
    <dbReference type="NCBI Taxonomy" id="128442"/>
    <lineage>
        <taxon>Eukaryota</taxon>
        <taxon>Fungi</taxon>
        <taxon>Dikarya</taxon>
        <taxon>Ascomycota</taxon>
        <taxon>Pezizomycotina</taxon>
        <taxon>Eurotiomycetes</taxon>
        <taxon>Eurotiomycetidae</taxon>
        <taxon>Eurotiales</taxon>
        <taxon>Trichocomaceae</taxon>
        <taxon>Talaromyces</taxon>
        <taxon>Talaromyces sect. Talaromyces</taxon>
    </lineage>
</organism>
<keyword evidence="6" id="KW-0539">Nucleus</keyword>
<dbReference type="Proteomes" id="UP000053095">
    <property type="component" value="Unassembled WGS sequence"/>
</dbReference>
<evidence type="ECO:0000256" key="4">
    <source>
        <dbReference type="ARBA" id="ARBA00023125"/>
    </source>
</evidence>
<dbReference type="GO" id="GO:0008270">
    <property type="term" value="F:zinc ion binding"/>
    <property type="evidence" value="ECO:0007669"/>
    <property type="project" value="InterPro"/>
</dbReference>
<dbReference type="GO" id="GO:0005634">
    <property type="term" value="C:nucleus"/>
    <property type="evidence" value="ECO:0007669"/>
    <property type="project" value="TreeGrafter"/>
</dbReference>
<dbReference type="AlphaFoldDB" id="A0A6V8HPY4"/>